<dbReference type="GO" id="GO:0001680">
    <property type="term" value="P:tRNA 3'-terminal CCA addition"/>
    <property type="evidence" value="ECO:0007669"/>
    <property type="project" value="InterPro"/>
</dbReference>
<reference evidence="5" key="1">
    <citation type="submission" date="2013-08" db="EMBL/GenBank/DDBJ databases">
        <authorList>
            <person name="Mendez C."/>
            <person name="Richter M."/>
            <person name="Ferrer M."/>
            <person name="Sanchez J."/>
        </authorList>
    </citation>
    <scope>NUCLEOTIDE SEQUENCE</scope>
</reference>
<gene>
    <name evidence="5" type="ORF">B1B_05745</name>
</gene>
<proteinExistence type="predicted"/>
<reference evidence="5" key="2">
    <citation type="journal article" date="2014" name="ISME J.">
        <title>Microbial stratification in low pH oxic and suboxic macroscopic growths along an acid mine drainage.</title>
        <authorList>
            <person name="Mendez-Garcia C."/>
            <person name="Mesa V."/>
            <person name="Sprenger R.R."/>
            <person name="Richter M."/>
            <person name="Diez M.S."/>
            <person name="Solano J."/>
            <person name="Bargiela R."/>
            <person name="Golyshina O.V."/>
            <person name="Manteca A."/>
            <person name="Ramos J.L."/>
            <person name="Gallego J.R."/>
            <person name="Llorente I."/>
            <person name="Martins Dos Santos V.A."/>
            <person name="Jensen O.N."/>
            <person name="Pelaez A.I."/>
            <person name="Sanchez J."/>
            <person name="Ferrer M."/>
        </authorList>
    </citation>
    <scope>NUCLEOTIDE SEQUENCE</scope>
</reference>
<dbReference type="PANTHER" id="PTHR39643:SF1">
    <property type="entry name" value="CCA-ADDING ENZYME"/>
    <property type="match status" value="1"/>
</dbReference>
<evidence type="ECO:0000256" key="1">
    <source>
        <dbReference type="ARBA" id="ARBA00022679"/>
    </source>
</evidence>
<dbReference type="PANTHER" id="PTHR39643">
    <property type="entry name" value="CCA-ADDING ENZYME"/>
    <property type="match status" value="1"/>
</dbReference>
<protein>
    <submittedName>
        <fullName evidence="5">tRNA CCA-pyrophosphorylase</fullName>
    </submittedName>
</protein>
<feature type="non-terminal residue" evidence="5">
    <location>
        <position position="1"/>
    </location>
</feature>
<dbReference type="EMBL" id="AUZY01003645">
    <property type="protein sequence ID" value="EQD67974.1"/>
    <property type="molecule type" value="Genomic_DNA"/>
</dbReference>
<dbReference type="AlphaFoldDB" id="T1CKF5"/>
<dbReference type="GO" id="GO:0003723">
    <property type="term" value="F:RNA binding"/>
    <property type="evidence" value="ECO:0007669"/>
    <property type="project" value="InterPro"/>
</dbReference>
<dbReference type="SUPFAM" id="SSF55003">
    <property type="entry name" value="PAP/Archaeal CCA-adding enzyme, C-terminal domain"/>
    <property type="match status" value="1"/>
</dbReference>
<evidence type="ECO:0000256" key="3">
    <source>
        <dbReference type="ARBA" id="ARBA00022840"/>
    </source>
</evidence>
<dbReference type="Pfam" id="PF21133">
    <property type="entry name" value="CAA_C"/>
    <property type="match status" value="1"/>
</dbReference>
<dbReference type="GO" id="GO:0005524">
    <property type="term" value="F:ATP binding"/>
    <property type="evidence" value="ECO:0007669"/>
    <property type="project" value="UniProtKB-KW"/>
</dbReference>
<dbReference type="InterPro" id="IPR011068">
    <property type="entry name" value="NuclTrfase_I-like_C"/>
</dbReference>
<evidence type="ECO:0000256" key="2">
    <source>
        <dbReference type="ARBA" id="ARBA00022741"/>
    </source>
</evidence>
<dbReference type="Gene3D" id="3.30.70.1550">
    <property type="entry name" value="Archaeal tRNA CCA-adding enzyme catalytic domain"/>
    <property type="match status" value="1"/>
</dbReference>
<comment type="caution">
    <text evidence="5">The sequence shown here is derived from an EMBL/GenBank/DDBJ whole genome shotgun (WGS) entry which is preliminary data.</text>
</comment>
<dbReference type="InterPro" id="IPR008229">
    <property type="entry name" value="CCA-adding_arc"/>
</dbReference>
<keyword evidence="3" id="KW-0067">ATP-binding</keyword>
<evidence type="ECO:0000259" key="4">
    <source>
        <dbReference type="Pfam" id="PF21133"/>
    </source>
</evidence>
<feature type="domain" description="CCA-adding enzyme C-terminal" evidence="4">
    <location>
        <begin position="22"/>
        <end position="154"/>
    </location>
</feature>
<dbReference type="Gene3D" id="3.30.70.590">
    <property type="entry name" value="Poly(A) polymerase predicted RNA binding domain"/>
    <property type="match status" value="1"/>
</dbReference>
<evidence type="ECO:0000313" key="5">
    <source>
        <dbReference type="EMBL" id="EQD67974.1"/>
    </source>
</evidence>
<sequence>LNVPAEFYFTALPRRTPPKLQRSTCFRIFTIDRPDLLDDILYPQVEKLRKIIVAESRSGGFHPIDSDTYLGKKISVLVELESDTRPAFKIHIGPPASSQETRNFMEKWKNSDHLRGPFIMEGRPVVEAHQETRYNEVLIRVLMDKDIGAHLNQARDSIRISAAFTTRDQKELLHNYIERNMSG</sequence>
<keyword evidence="1" id="KW-0808">Transferase</keyword>
<dbReference type="InterPro" id="IPR048833">
    <property type="entry name" value="CAA_C"/>
</dbReference>
<organism evidence="5">
    <name type="scientific">mine drainage metagenome</name>
    <dbReference type="NCBI Taxonomy" id="410659"/>
    <lineage>
        <taxon>unclassified sequences</taxon>
        <taxon>metagenomes</taxon>
        <taxon>ecological metagenomes</taxon>
    </lineage>
</organism>
<dbReference type="GO" id="GO:0004810">
    <property type="term" value="F:CCA tRNA nucleotidyltransferase activity"/>
    <property type="evidence" value="ECO:0007669"/>
    <property type="project" value="InterPro"/>
</dbReference>
<accession>T1CKF5</accession>
<name>T1CKF5_9ZZZZ</name>
<keyword evidence="2" id="KW-0547">Nucleotide-binding</keyword>